<feature type="transmembrane region" description="Helical" evidence="9">
    <location>
        <begin position="286"/>
        <end position="305"/>
    </location>
</feature>
<dbReference type="PANTHER" id="PTHR32347:SF23">
    <property type="entry name" value="BLL5650 PROTEIN"/>
    <property type="match status" value="1"/>
</dbReference>
<dbReference type="Pfam" id="PF02163">
    <property type="entry name" value="Peptidase_M50"/>
    <property type="match status" value="1"/>
</dbReference>
<evidence type="ECO:0000256" key="1">
    <source>
        <dbReference type="ARBA" id="ARBA00001947"/>
    </source>
</evidence>
<feature type="transmembrane region" description="Helical" evidence="9">
    <location>
        <begin position="220"/>
        <end position="239"/>
    </location>
</feature>
<comment type="subcellular location">
    <subcellularLocation>
        <location evidence="3">Cell envelope</location>
    </subcellularLocation>
    <subcellularLocation>
        <location evidence="2">Membrane</location>
        <topology evidence="2">Multi-pass membrane protein</topology>
    </subcellularLocation>
</comment>
<gene>
    <name evidence="11" type="ORF">N011_23330</name>
</gene>
<dbReference type="GO" id="GO:0030313">
    <property type="term" value="C:cell envelope"/>
    <property type="evidence" value="ECO:0007669"/>
    <property type="project" value="UniProtKB-SubCell"/>
</dbReference>
<sequence>MQPSAAPTLSMQPAPLCLPPLREELELFSAPTAGDGQPNWTLHDPVRNSFFRIDWLSFEILSRWQMAEADVIVADIARHTTLRPEIEDVLVMASFLQDNQLLRTPPNSARQMADSVRRRRGTWFSTLLHSYLFFRVPLVRPDAWLQRHIGWVAPLFTKGFAWLTLLVLLIGLVLVERDWTRFTSTLMDTFSWQGLVGYGVALIGVKILHELGHAFTAKRFGCRVPTMGVAFLVMFPMAYTDTNEVWKLSQRQQRFKVAAAGVLTELVVAVWATLAWTLLPEGLPKSIAFMLATTTWIATLAINSSPFMRFDGYFLLSDWLDMPNLHARSFALARWHMREWLFGLGLEPPEYFSRRMSVGLILFAYATWIYRLLLFLGIAALVYHFFIKAVGILLFVVEMGWFVLMPLYKEIKEWPHLLNRQGKPARLWRPTLILLVAALILIAPWPTRLSASGILRPSESFPVYAPAGAQIARLPWANGESVKQGDVLLEMASPELQLRWRRAQVKLDSVRHQAELTGIDVQQRQNMQVLQQQEISARTELANVQAELAFYAPRAPFNGVVQNIEPGLKAGVWVSNHERLATLVAPGDWRVETYLDEDDVRRIKVSDTARFYADGDSRLNLPLQVTAIERDATRQLVNGVLSSAAGGSVLTREKHGKLIPERAVYRVTLHSAQPPPQQARDQSWRGHVVISGTWQSPIQGFARSALVLVWRETGF</sequence>
<dbReference type="InterPro" id="IPR008915">
    <property type="entry name" value="Peptidase_M50"/>
</dbReference>
<dbReference type="RefSeq" id="WP_235201150.1">
    <property type="nucleotide sequence ID" value="NZ_CP159362.1"/>
</dbReference>
<keyword evidence="6 9" id="KW-1133">Transmembrane helix</keyword>
<feature type="transmembrane region" description="Helical" evidence="9">
    <location>
        <begin position="190"/>
        <end position="208"/>
    </location>
</feature>
<feature type="transmembrane region" description="Helical" evidence="9">
    <location>
        <begin position="389"/>
        <end position="407"/>
    </location>
</feature>
<reference evidence="11" key="1">
    <citation type="journal article" date="2014" name="Genome Announc.">
        <title>Draft Genome Sequences of a Phylogenetically Diverse Suite of Pseudomonas syringae Strains from Multiple Source Populations.</title>
        <authorList>
            <person name="Baltrus D.A."/>
            <person name="Yourstone S."/>
            <person name="Lind A."/>
            <person name="Guilbaud C."/>
            <person name="Sands D.C."/>
            <person name="Jones C.D."/>
            <person name="Morris C.E."/>
            <person name="Dangl J.L."/>
        </authorList>
    </citation>
    <scope>NUCLEOTIDE SEQUENCE</scope>
    <source>
        <strain evidence="11">CC1417</strain>
    </source>
</reference>
<feature type="transmembrane region" description="Helical" evidence="9">
    <location>
        <begin position="358"/>
        <end position="383"/>
    </location>
</feature>
<feature type="transmembrane region" description="Helical" evidence="9">
    <location>
        <begin position="155"/>
        <end position="175"/>
    </location>
</feature>
<dbReference type="GO" id="GO:0016020">
    <property type="term" value="C:membrane"/>
    <property type="evidence" value="ECO:0007669"/>
    <property type="project" value="UniProtKB-SubCell"/>
</dbReference>
<evidence type="ECO:0000256" key="3">
    <source>
        <dbReference type="ARBA" id="ARBA00004196"/>
    </source>
</evidence>
<evidence type="ECO:0000256" key="6">
    <source>
        <dbReference type="ARBA" id="ARBA00022989"/>
    </source>
</evidence>
<dbReference type="GO" id="GO:0006508">
    <property type="term" value="P:proteolysis"/>
    <property type="evidence" value="ECO:0007669"/>
    <property type="project" value="InterPro"/>
</dbReference>
<comment type="cofactor">
    <cofactor evidence="1">
        <name>Zn(2+)</name>
        <dbReference type="ChEBI" id="CHEBI:29105"/>
    </cofactor>
</comment>
<name>A0AAU8LGJ7_PSESX</name>
<proteinExistence type="inferred from homology"/>
<evidence type="ECO:0000256" key="4">
    <source>
        <dbReference type="ARBA" id="ARBA00007931"/>
    </source>
</evidence>
<evidence type="ECO:0000259" key="10">
    <source>
        <dbReference type="Pfam" id="PF02163"/>
    </source>
</evidence>
<evidence type="ECO:0000256" key="7">
    <source>
        <dbReference type="ARBA" id="ARBA00023054"/>
    </source>
</evidence>
<evidence type="ECO:0000256" key="5">
    <source>
        <dbReference type="ARBA" id="ARBA00022692"/>
    </source>
</evidence>
<dbReference type="EMBL" id="CP159362">
    <property type="protein sequence ID" value="XCN67382.1"/>
    <property type="molecule type" value="Genomic_DNA"/>
</dbReference>
<dbReference type="AlphaFoldDB" id="A0AAU8LGJ7"/>
<feature type="transmembrane region" description="Helical" evidence="9">
    <location>
        <begin position="427"/>
        <end position="445"/>
    </location>
</feature>
<keyword evidence="7" id="KW-0175">Coiled coil</keyword>
<evidence type="ECO:0000256" key="9">
    <source>
        <dbReference type="SAM" id="Phobius"/>
    </source>
</evidence>
<keyword evidence="5 9" id="KW-0812">Transmembrane</keyword>
<dbReference type="SUPFAM" id="SSF111369">
    <property type="entry name" value="HlyD-like secretion proteins"/>
    <property type="match status" value="1"/>
</dbReference>
<reference evidence="11" key="2">
    <citation type="submission" date="2024-07" db="EMBL/GenBank/DDBJ databases">
        <title>A complete genome sequence for Pseudomonas syringae CC1417.</title>
        <authorList>
            <person name="Baltrus D.A."/>
        </authorList>
    </citation>
    <scope>NUCLEOTIDE SEQUENCE</scope>
    <source>
        <strain evidence="11">CC1417</strain>
    </source>
</reference>
<accession>A0AAU8LGJ7</accession>
<protein>
    <submittedName>
        <fullName evidence="11">HlyD family efflux transporter periplasmic adaptor subunit</fullName>
    </submittedName>
</protein>
<dbReference type="InterPro" id="IPR050465">
    <property type="entry name" value="UPF0194_transport"/>
</dbReference>
<evidence type="ECO:0000256" key="2">
    <source>
        <dbReference type="ARBA" id="ARBA00004141"/>
    </source>
</evidence>
<evidence type="ECO:0000256" key="8">
    <source>
        <dbReference type="ARBA" id="ARBA00023136"/>
    </source>
</evidence>
<feature type="transmembrane region" description="Helical" evidence="9">
    <location>
        <begin position="259"/>
        <end position="279"/>
    </location>
</feature>
<dbReference type="PANTHER" id="PTHR32347">
    <property type="entry name" value="EFFLUX SYSTEM COMPONENT YKNX-RELATED"/>
    <property type="match status" value="1"/>
</dbReference>
<comment type="similarity">
    <text evidence="4">Belongs to the peptidase M50B family.</text>
</comment>
<feature type="domain" description="Peptidase M50" evidence="10">
    <location>
        <begin position="200"/>
        <end position="300"/>
    </location>
</feature>
<evidence type="ECO:0000313" key="11">
    <source>
        <dbReference type="EMBL" id="XCN67382.1"/>
    </source>
</evidence>
<keyword evidence="8 9" id="KW-0472">Membrane</keyword>
<organism evidence="11">
    <name type="scientific">Pseudomonas syringae CC1417</name>
    <dbReference type="NCBI Taxonomy" id="1357272"/>
    <lineage>
        <taxon>Bacteria</taxon>
        <taxon>Pseudomonadati</taxon>
        <taxon>Pseudomonadota</taxon>
        <taxon>Gammaproteobacteria</taxon>
        <taxon>Pseudomonadales</taxon>
        <taxon>Pseudomonadaceae</taxon>
        <taxon>Pseudomonas</taxon>
        <taxon>Pseudomonas syringae</taxon>
    </lineage>
</organism>